<gene>
    <name evidence="1" type="ORF">NCTC11190_01138</name>
</gene>
<sequence>MIFPTGPAVPLGTRIGALLCLRGWAQTEMY</sequence>
<name>A0A379MQC8_9BACT</name>
<dbReference type="Proteomes" id="UP000255233">
    <property type="component" value="Unassembled WGS sequence"/>
</dbReference>
<protein>
    <submittedName>
        <fullName evidence="1">Uncharacterized protein</fullName>
    </submittedName>
</protein>
<organism evidence="1 2">
    <name type="scientific">Rikenella microfusus</name>
    <dbReference type="NCBI Taxonomy" id="28139"/>
    <lineage>
        <taxon>Bacteria</taxon>
        <taxon>Pseudomonadati</taxon>
        <taxon>Bacteroidota</taxon>
        <taxon>Bacteroidia</taxon>
        <taxon>Bacteroidales</taxon>
        <taxon>Rikenellaceae</taxon>
        <taxon>Rikenella</taxon>
    </lineage>
</organism>
<evidence type="ECO:0000313" key="1">
    <source>
        <dbReference type="EMBL" id="SUE33924.1"/>
    </source>
</evidence>
<dbReference type="AlphaFoldDB" id="A0A379MQC8"/>
<reference evidence="1 2" key="1">
    <citation type="submission" date="2018-06" db="EMBL/GenBank/DDBJ databases">
        <authorList>
            <consortium name="Pathogen Informatics"/>
            <person name="Doyle S."/>
        </authorList>
    </citation>
    <scope>NUCLEOTIDE SEQUENCE [LARGE SCALE GENOMIC DNA]</scope>
    <source>
        <strain evidence="1 2">NCTC11190</strain>
    </source>
</reference>
<keyword evidence="2" id="KW-1185">Reference proteome</keyword>
<dbReference type="EMBL" id="UGVL01000001">
    <property type="protein sequence ID" value="SUE33924.1"/>
    <property type="molecule type" value="Genomic_DNA"/>
</dbReference>
<accession>A0A379MQC8</accession>
<dbReference type="STRING" id="880526.GCA_000427365_00309"/>
<evidence type="ECO:0000313" key="2">
    <source>
        <dbReference type="Proteomes" id="UP000255233"/>
    </source>
</evidence>
<proteinExistence type="predicted"/>